<proteinExistence type="predicted"/>
<evidence type="ECO:0000313" key="3">
    <source>
        <dbReference type="Proteomes" id="UP000248553"/>
    </source>
</evidence>
<feature type="region of interest" description="Disordered" evidence="1">
    <location>
        <begin position="208"/>
        <end position="263"/>
    </location>
</feature>
<dbReference type="EMBL" id="QHKM01000009">
    <property type="protein sequence ID" value="RAK63549.1"/>
    <property type="molecule type" value="Genomic_DNA"/>
</dbReference>
<reference evidence="3" key="1">
    <citation type="submission" date="2018-05" db="EMBL/GenBank/DDBJ databases">
        <authorList>
            <person name="Nie L."/>
        </authorList>
    </citation>
    <scope>NUCLEOTIDE SEQUENCE [LARGE SCALE GENOMIC DNA]</scope>
    <source>
        <strain evidence="3">NL</strain>
    </source>
</reference>
<dbReference type="RefSeq" id="WP_111480211.1">
    <property type="nucleotide sequence ID" value="NZ_QHKM01000009.1"/>
</dbReference>
<comment type="caution">
    <text evidence="2">The sequence shown here is derived from an EMBL/GenBank/DDBJ whole genome shotgun (WGS) entry which is preliminary data.</text>
</comment>
<dbReference type="PROSITE" id="PS51257">
    <property type="entry name" value="PROKAR_LIPOPROTEIN"/>
    <property type="match status" value="1"/>
</dbReference>
<dbReference type="Proteomes" id="UP000248553">
    <property type="component" value="Unassembled WGS sequence"/>
</dbReference>
<accession>A0A328B9R5</accession>
<sequence>MVFSSRTGLALAVWALAACHRQPALQSRFVPAAVVTDGQATEWDNELQTDEPSRLQYQVANDARTVYLRLKTGDAATQRRLIFQGLTVWLDTTGRQQQQFGVHFPLGGSMGAAVRRHVEAPGAAPGTPADYQARLAQALAGMHEMQLLKFKGNPEPTMAENHTQLGLHAAAAFDAGGNLIYELAVPLRLLYKRGSSFAPDRQPVVGFTLVGGQRPASPGGSPAAAGGAGQRDGRRGGNRDGASSGRPLRLNISAQLAAPSAPR</sequence>
<organism evidence="2 3">
    <name type="scientific">Hymenobacter edaphi</name>
    <dbReference type="NCBI Taxonomy" id="2211146"/>
    <lineage>
        <taxon>Bacteria</taxon>
        <taxon>Pseudomonadati</taxon>
        <taxon>Bacteroidota</taxon>
        <taxon>Cytophagia</taxon>
        <taxon>Cytophagales</taxon>
        <taxon>Hymenobacteraceae</taxon>
        <taxon>Hymenobacter</taxon>
    </lineage>
</organism>
<gene>
    <name evidence="2" type="ORF">DLM85_21350</name>
</gene>
<evidence type="ECO:0000256" key="1">
    <source>
        <dbReference type="SAM" id="MobiDB-lite"/>
    </source>
</evidence>
<dbReference type="AlphaFoldDB" id="A0A328B9R5"/>
<evidence type="ECO:0000313" key="2">
    <source>
        <dbReference type="EMBL" id="RAK63549.1"/>
    </source>
</evidence>
<protein>
    <submittedName>
        <fullName evidence="2">Uncharacterized protein</fullName>
    </submittedName>
</protein>
<dbReference type="OrthoDB" id="1523672at2"/>
<feature type="compositionally biased region" description="Low complexity" evidence="1">
    <location>
        <begin position="211"/>
        <end position="225"/>
    </location>
</feature>
<keyword evidence="3" id="KW-1185">Reference proteome</keyword>
<name>A0A328B9R5_9BACT</name>